<name>A0ABP4WEL1_9MICO</name>
<dbReference type="PROSITE" id="PS51318">
    <property type="entry name" value="TAT"/>
    <property type="match status" value="1"/>
</dbReference>
<dbReference type="InterPro" id="IPR006311">
    <property type="entry name" value="TAT_signal"/>
</dbReference>
<dbReference type="PANTHER" id="PTHR24104:SF25">
    <property type="entry name" value="PROTEIN LIN-41"/>
    <property type="match status" value="1"/>
</dbReference>
<dbReference type="InterPro" id="IPR011042">
    <property type="entry name" value="6-blade_b-propeller_TolB-like"/>
</dbReference>
<accession>A0ABP4WEL1</accession>
<gene>
    <name evidence="2" type="ORF">GCM10009747_06920</name>
</gene>
<proteinExistence type="predicted"/>
<evidence type="ECO:0000313" key="2">
    <source>
        <dbReference type="EMBL" id="GAA1752029.1"/>
    </source>
</evidence>
<protein>
    <submittedName>
        <fullName evidence="2">Uncharacterized protein</fullName>
    </submittedName>
</protein>
<dbReference type="Gene3D" id="2.120.10.30">
    <property type="entry name" value="TolB, C-terminal domain"/>
    <property type="match status" value="2"/>
</dbReference>
<reference evidence="3" key="1">
    <citation type="journal article" date="2019" name="Int. J. Syst. Evol. Microbiol.">
        <title>The Global Catalogue of Microorganisms (GCM) 10K type strain sequencing project: providing services to taxonomists for standard genome sequencing and annotation.</title>
        <authorList>
            <consortium name="The Broad Institute Genomics Platform"/>
            <consortium name="The Broad Institute Genome Sequencing Center for Infectious Disease"/>
            <person name="Wu L."/>
            <person name="Ma J."/>
        </authorList>
    </citation>
    <scope>NUCLEOTIDE SEQUENCE [LARGE SCALE GENOMIC DNA]</scope>
    <source>
        <strain evidence="3">JCM 14319</strain>
    </source>
</reference>
<dbReference type="Proteomes" id="UP001500506">
    <property type="component" value="Unassembled WGS sequence"/>
</dbReference>
<sequence>MSRQPNRLALMLTTAAVAAALTATANANATATATASETGPRFTGTVIADGSAVRGATVRLFAAGAAPGSATRLATETTDARGRFTVRVPQSVDAADVLYATARGGAVNGQPVPDSVELAASLADLRKGKITIDEMTTVAAGYSLAQFAVAGVVGGPSPGLENAARMPRNLVDVARGEPAKFLLQPPNGTATETLSTFNSLASIIAGCVDGSNDCDAFLDAATDAWGTRPGTTWQAMTLLPTNPSGDAPGVFAQVPAEPRFTPVRASAPSAWVIALRFYGNGHQFNGPGNVAFDAQGLVWANDNATFSPQPKKVCPGLDLFRLDPYSHGQPMQVFRGGGLNGAGFGIAIDTRDHVWVSNFGFTGSECPVAPTSNSVSEFTAGGQPISGDDGYLDGPLSWPQGIKSDVDGNLWIANCGTDSAVVYPGGDHSLAETLDTEIPKAFDVAQNTDGNILVTANAGDQVYGFDPDGTPLPGSPFGAYPTIDKPLGAASDSLGNVWVSNSGVIDIPCSTEETLEAPAPELHPLLHGTVARVGPDGAVASFGGAGMTVPWGIAVDGDDNLWVANFAGERLSHLCGARESTCPSGEVGDPISPADDGYSFDGLQRNTGVQVDPSGNVWLANNWIAVPVQTDPFGDGLVVYLGMAAPVRAPLIGTPEQP</sequence>
<organism evidence="2 3">
    <name type="scientific">Agromyces humatus</name>
    <dbReference type="NCBI Taxonomy" id="279573"/>
    <lineage>
        <taxon>Bacteria</taxon>
        <taxon>Bacillati</taxon>
        <taxon>Actinomycetota</taxon>
        <taxon>Actinomycetes</taxon>
        <taxon>Micrococcales</taxon>
        <taxon>Microbacteriaceae</taxon>
        <taxon>Agromyces</taxon>
    </lineage>
</organism>
<keyword evidence="1" id="KW-0732">Signal</keyword>
<dbReference type="PANTHER" id="PTHR24104">
    <property type="entry name" value="E3 UBIQUITIN-PROTEIN LIGASE NHLRC1-RELATED"/>
    <property type="match status" value="1"/>
</dbReference>
<dbReference type="InterPro" id="IPR050952">
    <property type="entry name" value="TRIM-NHL_E3_ligases"/>
</dbReference>
<dbReference type="RefSeq" id="WP_232498422.1">
    <property type="nucleotide sequence ID" value="NZ_BAAANH010000001.1"/>
</dbReference>
<dbReference type="EMBL" id="BAAANH010000001">
    <property type="protein sequence ID" value="GAA1752029.1"/>
    <property type="molecule type" value="Genomic_DNA"/>
</dbReference>
<feature type="signal peptide" evidence="1">
    <location>
        <begin position="1"/>
        <end position="27"/>
    </location>
</feature>
<feature type="chain" id="PRO_5046570573" evidence="1">
    <location>
        <begin position="28"/>
        <end position="658"/>
    </location>
</feature>
<comment type="caution">
    <text evidence="2">The sequence shown here is derived from an EMBL/GenBank/DDBJ whole genome shotgun (WGS) entry which is preliminary data.</text>
</comment>
<evidence type="ECO:0000256" key="1">
    <source>
        <dbReference type="SAM" id="SignalP"/>
    </source>
</evidence>
<evidence type="ECO:0000313" key="3">
    <source>
        <dbReference type="Proteomes" id="UP001500506"/>
    </source>
</evidence>
<dbReference type="SUPFAM" id="SSF101898">
    <property type="entry name" value="NHL repeat"/>
    <property type="match status" value="1"/>
</dbReference>
<keyword evidence="3" id="KW-1185">Reference proteome</keyword>